<dbReference type="InterPro" id="IPR000618">
    <property type="entry name" value="Insect_cuticle"/>
</dbReference>
<reference evidence="5 6" key="1">
    <citation type="submission" date="2017-07" db="EMBL/GenBank/DDBJ databases">
        <authorList>
            <person name="Talla V."/>
            <person name="Backstrom N."/>
        </authorList>
    </citation>
    <scope>NUCLEOTIDE SEQUENCE [LARGE SCALE GENOMIC DNA]</scope>
</reference>
<keyword evidence="2 4" id="KW-0732">Signal</keyword>
<evidence type="ECO:0000313" key="5">
    <source>
        <dbReference type="EMBL" id="VVC98223.1"/>
    </source>
</evidence>
<dbReference type="PROSITE" id="PS51155">
    <property type="entry name" value="CHIT_BIND_RR_2"/>
    <property type="match status" value="3"/>
</dbReference>
<feature type="chain" id="PRO_5022684290" evidence="4">
    <location>
        <begin position="21"/>
        <end position="441"/>
    </location>
</feature>
<dbReference type="GO" id="GO:0008010">
    <property type="term" value="F:structural constituent of chitin-based larval cuticle"/>
    <property type="evidence" value="ECO:0007669"/>
    <property type="project" value="TreeGrafter"/>
</dbReference>
<evidence type="ECO:0000313" key="6">
    <source>
        <dbReference type="Proteomes" id="UP000324832"/>
    </source>
</evidence>
<evidence type="ECO:0000256" key="1">
    <source>
        <dbReference type="ARBA" id="ARBA00022460"/>
    </source>
</evidence>
<proteinExistence type="predicted"/>
<organism evidence="5 6">
    <name type="scientific">Leptidea sinapis</name>
    <dbReference type="NCBI Taxonomy" id="189913"/>
    <lineage>
        <taxon>Eukaryota</taxon>
        <taxon>Metazoa</taxon>
        <taxon>Ecdysozoa</taxon>
        <taxon>Arthropoda</taxon>
        <taxon>Hexapoda</taxon>
        <taxon>Insecta</taxon>
        <taxon>Pterygota</taxon>
        <taxon>Neoptera</taxon>
        <taxon>Endopterygota</taxon>
        <taxon>Lepidoptera</taxon>
        <taxon>Glossata</taxon>
        <taxon>Ditrysia</taxon>
        <taxon>Papilionoidea</taxon>
        <taxon>Pieridae</taxon>
        <taxon>Dismorphiinae</taxon>
        <taxon>Leptidea</taxon>
    </lineage>
</organism>
<dbReference type="PANTHER" id="PTHR10380:SF173">
    <property type="entry name" value="CUTICULAR PROTEIN 47EF, ISOFORM C-RELATED"/>
    <property type="match status" value="1"/>
</dbReference>
<dbReference type="GO" id="GO:0062129">
    <property type="term" value="C:chitin-based extracellular matrix"/>
    <property type="evidence" value="ECO:0007669"/>
    <property type="project" value="TreeGrafter"/>
</dbReference>
<evidence type="ECO:0000256" key="2">
    <source>
        <dbReference type="ARBA" id="ARBA00022729"/>
    </source>
</evidence>
<dbReference type="Pfam" id="PF00379">
    <property type="entry name" value="Chitin_bind_4"/>
    <property type="match status" value="3"/>
</dbReference>
<keyword evidence="6" id="KW-1185">Reference proteome</keyword>
<dbReference type="AlphaFoldDB" id="A0A5E4QLN3"/>
<sequence>MTPAVTFILCAILGNAFTIALPVEQKVEIIKYENENDGSGNYKFSFETSDGTIREETGIVVNRGQEDEHISVKGYYEFITTDGNRERITYTADDQGFESPDGTYRKEDGGISMSPKGFNRFAVRGEYHYKDPGGKVQSLKYVADENGFQPLSNNNDYRFNDRRIILRFSEDVELRRIFPSEFPQDTIRRSGVLYPEHLGRYKELKGYFFKPKSSVNSHFEELACYDDHDSDRYSLEENQYYMNEAQESHVDRRRVYCYIWELSDGSKHEEQGQLKNQGTENEATVVQGQYSWVGPDGVTYTVTYIADENGFQPQIQQGPGGAVPPALVLLCFVAVAYGAAVPPNVNYQNYYNPQDLVLLGFVTLALAAPQAQRASPSEPEVQILRLETENSGLGSYRYAWVGPDGVTYTVTYLADENGFQPTIEQGPGGAVPPGVVASLLG</sequence>
<dbReference type="PRINTS" id="PR00947">
    <property type="entry name" value="CUTICLE"/>
</dbReference>
<gene>
    <name evidence="5" type="ORF">LSINAPIS_LOCUS9339</name>
</gene>
<evidence type="ECO:0000256" key="3">
    <source>
        <dbReference type="PROSITE-ProRule" id="PRU00497"/>
    </source>
</evidence>
<dbReference type="PROSITE" id="PS00233">
    <property type="entry name" value="CHIT_BIND_RR_1"/>
    <property type="match status" value="1"/>
</dbReference>
<dbReference type="EMBL" id="FZQP02003445">
    <property type="protein sequence ID" value="VVC98223.1"/>
    <property type="molecule type" value="Genomic_DNA"/>
</dbReference>
<keyword evidence="1 3" id="KW-0193">Cuticle</keyword>
<protein>
    <submittedName>
        <fullName evidence="5">Uncharacterized protein</fullName>
    </submittedName>
</protein>
<dbReference type="InterPro" id="IPR031311">
    <property type="entry name" value="CHIT_BIND_RR_consensus"/>
</dbReference>
<dbReference type="PANTHER" id="PTHR10380">
    <property type="entry name" value="CUTICLE PROTEIN"/>
    <property type="match status" value="1"/>
</dbReference>
<feature type="signal peptide" evidence="4">
    <location>
        <begin position="1"/>
        <end position="20"/>
    </location>
</feature>
<dbReference type="Proteomes" id="UP000324832">
    <property type="component" value="Unassembled WGS sequence"/>
</dbReference>
<name>A0A5E4QLN3_9NEOP</name>
<evidence type="ECO:0000256" key="4">
    <source>
        <dbReference type="SAM" id="SignalP"/>
    </source>
</evidence>
<accession>A0A5E4QLN3</accession>
<dbReference type="InterPro" id="IPR050468">
    <property type="entry name" value="Cuticle_Struct_Prot"/>
</dbReference>